<gene>
    <name evidence="4" type="ORF">SI8410_02002302</name>
</gene>
<feature type="domain" description="DUF3741" evidence="2">
    <location>
        <begin position="205"/>
        <end position="241"/>
    </location>
</feature>
<feature type="region of interest" description="Disordered" evidence="1">
    <location>
        <begin position="537"/>
        <end position="576"/>
    </location>
</feature>
<evidence type="ECO:0000259" key="3">
    <source>
        <dbReference type="Pfam" id="PF14309"/>
    </source>
</evidence>
<feature type="region of interest" description="Disordered" evidence="1">
    <location>
        <begin position="327"/>
        <end position="348"/>
    </location>
</feature>
<name>A0A7I8K262_SPIIN</name>
<accession>A0A7I8K262</accession>
<reference evidence="4" key="1">
    <citation type="submission" date="2020-02" db="EMBL/GenBank/DDBJ databases">
        <authorList>
            <person name="Scholz U."/>
            <person name="Mascher M."/>
            <person name="Fiebig A."/>
        </authorList>
    </citation>
    <scope>NUCLEOTIDE SEQUENCE</scope>
</reference>
<feature type="region of interest" description="Disordered" evidence="1">
    <location>
        <begin position="616"/>
        <end position="637"/>
    </location>
</feature>
<feature type="compositionally biased region" description="Basic and acidic residues" evidence="1">
    <location>
        <begin position="330"/>
        <end position="341"/>
    </location>
</feature>
<dbReference type="Pfam" id="PF14309">
    <property type="entry name" value="DUF4378"/>
    <property type="match status" value="1"/>
</dbReference>
<dbReference type="InterPro" id="IPR025486">
    <property type="entry name" value="DUF4378"/>
</dbReference>
<dbReference type="OrthoDB" id="770239at2759"/>
<dbReference type="AlphaFoldDB" id="A0A7I8K262"/>
<feature type="compositionally biased region" description="Low complexity" evidence="1">
    <location>
        <begin position="136"/>
        <end position="145"/>
    </location>
</feature>
<organism evidence="4 5">
    <name type="scientific">Spirodela intermedia</name>
    <name type="common">Intermediate duckweed</name>
    <dbReference type="NCBI Taxonomy" id="51605"/>
    <lineage>
        <taxon>Eukaryota</taxon>
        <taxon>Viridiplantae</taxon>
        <taxon>Streptophyta</taxon>
        <taxon>Embryophyta</taxon>
        <taxon>Tracheophyta</taxon>
        <taxon>Spermatophyta</taxon>
        <taxon>Magnoliopsida</taxon>
        <taxon>Liliopsida</taxon>
        <taxon>Araceae</taxon>
        <taxon>Lemnoideae</taxon>
        <taxon>Spirodela</taxon>
    </lineage>
</organism>
<evidence type="ECO:0000313" key="4">
    <source>
        <dbReference type="EMBL" id="CAA7390883.1"/>
    </source>
</evidence>
<evidence type="ECO:0000313" key="5">
    <source>
        <dbReference type="Proteomes" id="UP000663760"/>
    </source>
</evidence>
<feature type="region of interest" description="Disordered" evidence="1">
    <location>
        <begin position="100"/>
        <end position="145"/>
    </location>
</feature>
<dbReference type="EMBL" id="LR746265">
    <property type="protein sequence ID" value="CAA7390883.1"/>
    <property type="molecule type" value="Genomic_DNA"/>
</dbReference>
<sequence length="889" mass="99384">MAKKTKKQCARPEKSNRGCMFSLISIFDPRHGHSTQKLLSDTMYGSRRETEAPGNGDSTEKLKVSGINENDPKKSEDVNGSETEEFDLGTSIKVLMEREMSGVEQPGKVPKADTENLGKENGNFLISHDLEPRDQSSASVSDESSNLNTVQSFPRKLYLAALLEELSGDGHPRGGLLVDSKERTGSGDHKKSLVEMAESLINQAAKGTSSGASHQSEEFARALEILNSEELLRKHLQDPSSPLVKLIQEVKTGKKGGRPKKGSRLFEKWNEIPRPREEPMSRKLDQKQGIRRLFRKKEKLEGMKISNGNDGEASFDRIVVLESTPPVIHDSPHAMRSRTPEPRYSLRAGGEKDRFTSHFSLKEIKRRMKHAIRDYRKDQHAWSLGSVLHIIPHKHQKSGEFGQTKPASKVSHTKEHTTWRSFNMKEKATKLKSKEAPPSIKSAAEFQSKNISIASTSASLNREHEFQREARKHLVVMLNSVKGEEKPPAVTASKPLGRMLSLSGYNSPIPMLSPEREKDTFPSTGQMRISPLWQPNQENVSTLSPSENIENTTFTSSSRTLDEVSNSSLSTREHENVFSEGISGPEYITELSDQEHTPERESLDVVFKLNATGPIDVAERHEEEMSSLSPRSGPSEASQTVILLVPTTPATLLVQNMLSPESIAEKPERPSPVSVLEPLFSEGDSSPEYSTEKRVDFLDLPCRIHFDEHEESAEFLATTGHGRDHKSCLEDEESRAEYVRAVLEASGLMQSGLSERWHSSSPLLSPSLYDEVEHPSAEFPDDLRLLFDSACEVLEVIREKFFHYTPWVSFAKPSARLIPSGENLVMLILKGIAIHCPSRPPDSLEEIVGKDLQVGVWMDLRSEIESIDTDIEDAILEDIMEEVILQFQL</sequence>
<dbReference type="PANTHER" id="PTHR47212">
    <property type="entry name" value="ADHESIN-LIKE PROTEIN, PUTATIVE (DUF3741)-RELATED"/>
    <property type="match status" value="1"/>
</dbReference>
<feature type="domain" description="DUF4378" evidence="3">
    <location>
        <begin position="737"/>
        <end position="882"/>
    </location>
</feature>
<evidence type="ECO:0000259" key="2">
    <source>
        <dbReference type="Pfam" id="PF12552"/>
    </source>
</evidence>
<feature type="region of interest" description="Disordered" evidence="1">
    <location>
        <begin position="30"/>
        <end position="85"/>
    </location>
</feature>
<feature type="compositionally biased region" description="Polar residues" evidence="1">
    <location>
        <begin position="537"/>
        <end position="570"/>
    </location>
</feature>
<dbReference type="PANTHER" id="PTHR47212:SF4">
    <property type="entry name" value="ADHESIN-LIKE PROTEIN, PUTATIVE (DUF3741)-RELATED"/>
    <property type="match status" value="1"/>
</dbReference>
<feature type="compositionally biased region" description="Polar residues" evidence="1">
    <location>
        <begin position="626"/>
        <end position="637"/>
    </location>
</feature>
<dbReference type="InterPro" id="IPR022212">
    <property type="entry name" value="DUF3741"/>
</dbReference>
<evidence type="ECO:0000256" key="1">
    <source>
        <dbReference type="SAM" id="MobiDB-lite"/>
    </source>
</evidence>
<dbReference type="Pfam" id="PF12552">
    <property type="entry name" value="DUF3741"/>
    <property type="match status" value="1"/>
</dbReference>
<proteinExistence type="predicted"/>
<keyword evidence="5" id="KW-1185">Reference proteome</keyword>
<dbReference type="Proteomes" id="UP000663760">
    <property type="component" value="Chromosome 2"/>
</dbReference>
<protein>
    <submittedName>
        <fullName evidence="4">Uncharacterized protein</fullName>
    </submittedName>
</protein>